<dbReference type="Gramene" id="KRG92545">
    <property type="protein sequence ID" value="KRG92545"/>
    <property type="gene ID" value="GLYMA_20G218000"/>
</dbReference>
<keyword evidence="1" id="KW-0472">Membrane</keyword>
<evidence type="ECO:0000313" key="4">
    <source>
        <dbReference type="Proteomes" id="UP000008827"/>
    </source>
</evidence>
<gene>
    <name evidence="2" type="ORF">GLYMA_20G218000</name>
</gene>
<evidence type="ECO:0000256" key="1">
    <source>
        <dbReference type="SAM" id="Phobius"/>
    </source>
</evidence>
<keyword evidence="1" id="KW-1133">Transmembrane helix</keyword>
<dbReference type="InParanoid" id="A0A0R0EPL2"/>
<dbReference type="EMBL" id="CM000853">
    <property type="protein sequence ID" value="KRG92545.1"/>
    <property type="molecule type" value="Genomic_DNA"/>
</dbReference>
<accession>A0A0R0EPL2</accession>
<organism evidence="2">
    <name type="scientific">Glycine max</name>
    <name type="common">Soybean</name>
    <name type="synonym">Glycine hispida</name>
    <dbReference type="NCBI Taxonomy" id="3847"/>
    <lineage>
        <taxon>Eukaryota</taxon>
        <taxon>Viridiplantae</taxon>
        <taxon>Streptophyta</taxon>
        <taxon>Embryophyta</taxon>
        <taxon>Tracheophyta</taxon>
        <taxon>Spermatophyta</taxon>
        <taxon>Magnoliopsida</taxon>
        <taxon>eudicotyledons</taxon>
        <taxon>Gunneridae</taxon>
        <taxon>Pentapetalae</taxon>
        <taxon>rosids</taxon>
        <taxon>fabids</taxon>
        <taxon>Fabales</taxon>
        <taxon>Fabaceae</taxon>
        <taxon>Papilionoideae</taxon>
        <taxon>50 kb inversion clade</taxon>
        <taxon>NPAAA clade</taxon>
        <taxon>indigoferoid/millettioid clade</taxon>
        <taxon>Phaseoleae</taxon>
        <taxon>Glycine</taxon>
        <taxon>Glycine subgen. Soja</taxon>
    </lineage>
</organism>
<keyword evidence="1" id="KW-0812">Transmembrane</keyword>
<name>A0A0R0EPL2_SOYBN</name>
<dbReference type="Proteomes" id="UP000008827">
    <property type="component" value="Chromosome 20"/>
</dbReference>
<dbReference type="SMR" id="A0A0R0EPL2"/>
<feature type="transmembrane region" description="Helical" evidence="1">
    <location>
        <begin position="44"/>
        <end position="63"/>
    </location>
</feature>
<evidence type="ECO:0000313" key="3">
    <source>
        <dbReference type="EnsemblPlants" id="KRG92545"/>
    </source>
</evidence>
<evidence type="ECO:0000313" key="2">
    <source>
        <dbReference type="EMBL" id="KRG92545.1"/>
    </source>
</evidence>
<reference evidence="3" key="2">
    <citation type="submission" date="2018-02" db="UniProtKB">
        <authorList>
            <consortium name="EnsemblPlants"/>
        </authorList>
    </citation>
    <scope>IDENTIFICATION</scope>
    <source>
        <strain evidence="3">Williams 82</strain>
    </source>
</reference>
<sequence length="68" mass="8084">MEFYCGIFPILFERIFSSIYYFLSKIKISIISHVCIQRSMEHHWRFFIMLFISVVAVVARSVASFGRN</sequence>
<keyword evidence="4" id="KW-1185">Reference proteome</keyword>
<reference evidence="2" key="3">
    <citation type="submission" date="2018-07" db="EMBL/GenBank/DDBJ databases">
        <title>WGS assembly of Glycine max.</title>
        <authorList>
            <person name="Schmutz J."/>
            <person name="Cannon S."/>
            <person name="Schlueter J."/>
            <person name="Ma J."/>
            <person name="Mitros T."/>
            <person name="Nelson W."/>
            <person name="Hyten D."/>
            <person name="Song Q."/>
            <person name="Thelen J."/>
            <person name="Cheng J."/>
            <person name="Xu D."/>
            <person name="Hellsten U."/>
            <person name="May G."/>
            <person name="Yu Y."/>
            <person name="Sakurai T."/>
            <person name="Umezawa T."/>
            <person name="Bhattacharyya M."/>
            <person name="Sandhu D."/>
            <person name="Valliyodan B."/>
            <person name="Lindquist E."/>
            <person name="Peto M."/>
            <person name="Grant D."/>
            <person name="Shu S."/>
            <person name="Goodstein D."/>
            <person name="Barry K."/>
            <person name="Futrell-Griggs M."/>
            <person name="Abernathy B."/>
            <person name="Du J."/>
            <person name="Tian Z."/>
            <person name="Zhu L."/>
            <person name="Gill N."/>
            <person name="Joshi T."/>
            <person name="Libault M."/>
            <person name="Sethuraman A."/>
            <person name="Zhang X."/>
            <person name="Shinozaki K."/>
            <person name="Nguyen H."/>
            <person name="Wing R."/>
            <person name="Cregan P."/>
            <person name="Specht J."/>
            <person name="Grimwood J."/>
            <person name="Rokhsar D."/>
            <person name="Stacey G."/>
            <person name="Shoemaker R."/>
            <person name="Jackson S."/>
        </authorList>
    </citation>
    <scope>NUCLEOTIDE SEQUENCE</scope>
    <source>
        <tissue evidence="2">Callus</tissue>
    </source>
</reference>
<dbReference type="AlphaFoldDB" id="A0A0R0EPL2"/>
<feature type="transmembrane region" description="Helical" evidence="1">
    <location>
        <begin position="6"/>
        <end position="23"/>
    </location>
</feature>
<dbReference type="EnsemblPlants" id="KRG92545">
    <property type="protein sequence ID" value="KRG92545"/>
    <property type="gene ID" value="GLYMA_20G218000"/>
</dbReference>
<reference evidence="2 3" key="1">
    <citation type="journal article" date="2010" name="Nature">
        <title>Genome sequence of the palaeopolyploid soybean.</title>
        <authorList>
            <person name="Schmutz J."/>
            <person name="Cannon S.B."/>
            <person name="Schlueter J."/>
            <person name="Ma J."/>
            <person name="Mitros T."/>
            <person name="Nelson W."/>
            <person name="Hyten D.L."/>
            <person name="Song Q."/>
            <person name="Thelen J.J."/>
            <person name="Cheng J."/>
            <person name="Xu D."/>
            <person name="Hellsten U."/>
            <person name="May G.D."/>
            <person name="Yu Y."/>
            <person name="Sakurai T."/>
            <person name="Umezawa T."/>
            <person name="Bhattacharyya M.K."/>
            <person name="Sandhu D."/>
            <person name="Valliyodan B."/>
            <person name="Lindquist E."/>
            <person name="Peto M."/>
            <person name="Grant D."/>
            <person name="Shu S."/>
            <person name="Goodstein D."/>
            <person name="Barry K."/>
            <person name="Futrell-Griggs M."/>
            <person name="Abernathy B."/>
            <person name="Du J."/>
            <person name="Tian Z."/>
            <person name="Zhu L."/>
            <person name="Gill N."/>
            <person name="Joshi T."/>
            <person name="Libault M."/>
            <person name="Sethuraman A."/>
            <person name="Zhang X.-C."/>
            <person name="Shinozaki K."/>
            <person name="Nguyen H.T."/>
            <person name="Wing R.A."/>
            <person name="Cregan P."/>
            <person name="Specht J."/>
            <person name="Grimwood J."/>
            <person name="Rokhsar D."/>
            <person name="Stacey G."/>
            <person name="Shoemaker R.C."/>
            <person name="Jackson S.A."/>
        </authorList>
    </citation>
    <scope>NUCLEOTIDE SEQUENCE [LARGE SCALE GENOMIC DNA]</scope>
    <source>
        <strain evidence="3">cv. Williams 82</strain>
        <tissue evidence="2">Callus</tissue>
    </source>
</reference>
<protein>
    <submittedName>
        <fullName evidence="2 3">Uncharacterized protein</fullName>
    </submittedName>
</protein>
<proteinExistence type="predicted"/>